<dbReference type="PROSITE" id="PS50082">
    <property type="entry name" value="WD_REPEATS_2"/>
    <property type="match status" value="2"/>
</dbReference>
<dbReference type="PhylomeDB" id="E9FYN9"/>
<dbReference type="OrthoDB" id="542917at2759"/>
<evidence type="ECO:0000256" key="2">
    <source>
        <dbReference type="ARBA" id="ARBA00004406"/>
    </source>
</evidence>
<evidence type="ECO:0000256" key="8">
    <source>
        <dbReference type="ARBA" id="ARBA00022824"/>
    </source>
</evidence>
<dbReference type="HOGENOM" id="CLU_003033_1_0_1"/>
<dbReference type="AlphaFoldDB" id="E9FYN9"/>
<evidence type="ECO:0000313" key="15">
    <source>
        <dbReference type="EMBL" id="EFX87735.1"/>
    </source>
</evidence>
<gene>
    <name evidence="15" type="ORF">DAPPUDRAFT_96707</name>
</gene>
<dbReference type="OMA" id="CITSEVF"/>
<comment type="similarity">
    <text evidence="3">Belongs to the WD repeat SEC31 family.</text>
</comment>
<evidence type="ECO:0000256" key="12">
    <source>
        <dbReference type="ARBA" id="ARBA00023329"/>
    </source>
</evidence>
<keyword evidence="10" id="KW-0653">Protein transport</keyword>
<evidence type="ECO:0000256" key="13">
    <source>
        <dbReference type="PROSITE-ProRule" id="PRU00221"/>
    </source>
</evidence>
<evidence type="ECO:0000256" key="11">
    <source>
        <dbReference type="ARBA" id="ARBA00023136"/>
    </source>
</evidence>
<comment type="subcellular location">
    <subcellularLocation>
        <location evidence="1">Cytoplasmic vesicle membrane</location>
        <topology evidence="1">Peripheral membrane protein</topology>
        <orientation evidence="1">Cytoplasmic side</orientation>
    </subcellularLocation>
    <subcellularLocation>
        <location evidence="2">Endoplasmic reticulum membrane</location>
        <topology evidence="2">Peripheral membrane protein</topology>
    </subcellularLocation>
</comment>
<dbReference type="eggNOG" id="KOG0307">
    <property type="taxonomic scope" value="Eukaryota"/>
</dbReference>
<dbReference type="SMART" id="SM00320">
    <property type="entry name" value="WD40"/>
    <property type="match status" value="5"/>
</dbReference>
<name>E9FYN9_DAPPU</name>
<dbReference type="Gene3D" id="1.20.940.10">
    <property type="entry name" value="Functional domain of the splicing factor Prp18"/>
    <property type="match status" value="1"/>
</dbReference>
<dbReference type="GO" id="GO:0015031">
    <property type="term" value="P:protein transport"/>
    <property type="evidence" value="ECO:0007669"/>
    <property type="project" value="UniProtKB-KW"/>
</dbReference>
<evidence type="ECO:0000313" key="16">
    <source>
        <dbReference type="Proteomes" id="UP000000305"/>
    </source>
</evidence>
<feature type="repeat" description="WD" evidence="13">
    <location>
        <begin position="122"/>
        <end position="164"/>
    </location>
</feature>
<dbReference type="KEGG" id="dpx:DAPPUDRAFT_96707"/>
<dbReference type="Gene3D" id="1.25.40.1030">
    <property type="match status" value="1"/>
</dbReference>
<dbReference type="FunFam" id="2.130.10.10:FF:000009">
    <property type="entry name" value="Protein transport protein Sec31A isoform A"/>
    <property type="match status" value="1"/>
</dbReference>
<feature type="repeat" description="WD" evidence="13">
    <location>
        <begin position="259"/>
        <end position="292"/>
    </location>
</feature>
<protein>
    <submittedName>
        <fullName evidence="15">Uncharacterized protein</fullName>
    </submittedName>
</protein>
<dbReference type="PANTHER" id="PTHR13923:SF11">
    <property type="entry name" value="SECRETORY 31, ISOFORM D"/>
    <property type="match status" value="1"/>
</dbReference>
<reference evidence="15 16" key="1">
    <citation type="journal article" date="2011" name="Science">
        <title>The ecoresponsive genome of Daphnia pulex.</title>
        <authorList>
            <person name="Colbourne J.K."/>
            <person name="Pfrender M.E."/>
            <person name="Gilbert D."/>
            <person name="Thomas W.K."/>
            <person name="Tucker A."/>
            <person name="Oakley T.H."/>
            <person name="Tokishita S."/>
            <person name="Aerts A."/>
            <person name="Arnold G.J."/>
            <person name="Basu M.K."/>
            <person name="Bauer D.J."/>
            <person name="Caceres C.E."/>
            <person name="Carmel L."/>
            <person name="Casola C."/>
            <person name="Choi J.H."/>
            <person name="Detter J.C."/>
            <person name="Dong Q."/>
            <person name="Dusheyko S."/>
            <person name="Eads B.D."/>
            <person name="Frohlich T."/>
            <person name="Geiler-Samerotte K.A."/>
            <person name="Gerlach D."/>
            <person name="Hatcher P."/>
            <person name="Jogdeo S."/>
            <person name="Krijgsveld J."/>
            <person name="Kriventseva E.V."/>
            <person name="Kultz D."/>
            <person name="Laforsch C."/>
            <person name="Lindquist E."/>
            <person name="Lopez J."/>
            <person name="Manak J.R."/>
            <person name="Muller J."/>
            <person name="Pangilinan J."/>
            <person name="Patwardhan R.P."/>
            <person name="Pitluck S."/>
            <person name="Pritham E.J."/>
            <person name="Rechtsteiner A."/>
            <person name="Rho M."/>
            <person name="Rogozin I.B."/>
            <person name="Sakarya O."/>
            <person name="Salamov A."/>
            <person name="Schaack S."/>
            <person name="Shapiro H."/>
            <person name="Shiga Y."/>
            <person name="Skalitzky C."/>
            <person name="Smith Z."/>
            <person name="Souvorov A."/>
            <person name="Sung W."/>
            <person name="Tang Z."/>
            <person name="Tsuchiya D."/>
            <person name="Tu H."/>
            <person name="Vos H."/>
            <person name="Wang M."/>
            <person name="Wolf Y.I."/>
            <person name="Yamagata H."/>
            <person name="Yamada T."/>
            <person name="Ye Y."/>
            <person name="Shaw J.R."/>
            <person name="Andrews J."/>
            <person name="Crease T.J."/>
            <person name="Tang H."/>
            <person name="Lucas S.M."/>
            <person name="Robertson H.M."/>
            <person name="Bork P."/>
            <person name="Koonin E.V."/>
            <person name="Zdobnov E.M."/>
            <person name="Grigoriev I.V."/>
            <person name="Lynch M."/>
            <person name="Boore J.L."/>
        </authorList>
    </citation>
    <scope>NUCLEOTIDE SEQUENCE [LARGE SCALE GENOMIC DNA]</scope>
</reference>
<dbReference type="Proteomes" id="UP000000305">
    <property type="component" value="Unassembled WGS sequence"/>
</dbReference>
<dbReference type="Gene3D" id="2.130.10.10">
    <property type="entry name" value="YVTN repeat-like/Quinoprotein amine dehydrogenase"/>
    <property type="match status" value="1"/>
</dbReference>
<keyword evidence="12" id="KW-0968">Cytoplasmic vesicle</keyword>
<dbReference type="GO" id="GO:0005789">
    <property type="term" value="C:endoplasmic reticulum membrane"/>
    <property type="evidence" value="ECO:0007669"/>
    <property type="project" value="UniProtKB-SubCell"/>
</dbReference>
<sequence length="1025" mass="111895">MKIKEVEQTANIAWSPASQYPIYLATGTAAQQLDASFSTTSQIDLYSLDLNEPGLGMGLKASISTKQRFHKLVWGSQGITSGENPGGVIVGGADQGHILLFDADKLLLGKNDETGGYLLADSKKHSGAVKALDFNPFQQNLLASGAAQSEIYIWDLNSPAAPMTPGTLSQPPDDVTCLSWNRQVQHILASTFATRCVVWDLRKNEPIIKVSDSTSRMRCKAVAWHPKVATQLCLASEEDQLPVIQFWDLRQASAPINTFEGHQRGILAMDWCPQDPDLLLSCGKDNRVLIWNPNSLAPRGEILCELSTSSQWCFDTAWCPRNPSCIATASFDGHVRVHSIMGGREVAVQPTVNMIADSFPGMDSAPALQPPQQQIIVHEQLKKAPKWIRPICGASFAFGGKLVTFGLETPSTTPQVHISQVITENELTLRSHELETALNTGNLAEFCVKKMDPTANTRTPRQQLLQLLNYEPQPTTSEDGVVDALEGLGMPDTFDSIAAEVKTFKIPTDESVDGKISKALITGNLAVAVDLCFNDKRYADAIVLAMTGPPELLAATRNRYFRLTQGDVPRLIQAVVTRDWEKIVQHCDMSNWKEALAATLTYAEDNEFANLCQTIGQRLEAETGATNEAVLCYICAGNMEKVVDCWLRVEDDSTASLQEMVEQIMVLRQAQRHWGRQTVAINSGHLTQQLCRYAGLLAGQGSLEAALTYLDMSQMGYMSQPPQSNSAMFQPTGQFNTPSSYAQQGGFPGNQFNQPLPPSPGSFNMQSGQMSNGGGMDNVQQPPSLYNPMEHAQAPQQQSAFMQPTSFDAPPSITPPLATNLVPSVPFLPTASAPPGWNDPPPLTSFAKVKAEPAVIETINHPMGVVEQPAIPIIQPFEGSFNQGAMNAPVDMIQNQHHQQAPEPVQPAQALLPIPNEHLIIHDVFHTLKDKCAALASNAQLKRKLDDVGKKLECLDDLLRKNMLLSPTLLGLHQIVQAVQAYDYATSLSLHSNVVINTPFTEIGSFISGLKVLLQMAQQLGVQYQ</sequence>
<evidence type="ECO:0000256" key="9">
    <source>
        <dbReference type="ARBA" id="ARBA00022892"/>
    </source>
</evidence>
<keyword evidence="7" id="KW-0677">Repeat</keyword>
<dbReference type="FunCoup" id="E9FYN9">
    <property type="interactions" value="1746"/>
</dbReference>
<feature type="region of interest" description="Disordered" evidence="14">
    <location>
        <begin position="796"/>
        <end position="815"/>
    </location>
</feature>
<organism evidence="15 16">
    <name type="scientific">Daphnia pulex</name>
    <name type="common">Water flea</name>
    <dbReference type="NCBI Taxonomy" id="6669"/>
    <lineage>
        <taxon>Eukaryota</taxon>
        <taxon>Metazoa</taxon>
        <taxon>Ecdysozoa</taxon>
        <taxon>Arthropoda</taxon>
        <taxon>Crustacea</taxon>
        <taxon>Branchiopoda</taxon>
        <taxon>Diplostraca</taxon>
        <taxon>Cladocera</taxon>
        <taxon>Anomopoda</taxon>
        <taxon>Daphniidae</taxon>
        <taxon>Daphnia</taxon>
    </lineage>
</organism>
<evidence type="ECO:0000256" key="1">
    <source>
        <dbReference type="ARBA" id="ARBA00004180"/>
    </source>
</evidence>
<dbReference type="InterPro" id="IPR015943">
    <property type="entry name" value="WD40/YVTN_repeat-like_dom_sf"/>
</dbReference>
<evidence type="ECO:0000256" key="3">
    <source>
        <dbReference type="ARBA" id="ARBA00009358"/>
    </source>
</evidence>
<dbReference type="InterPro" id="IPR040251">
    <property type="entry name" value="SEC31-like"/>
</dbReference>
<dbReference type="InterPro" id="IPR036322">
    <property type="entry name" value="WD40_repeat_dom_sf"/>
</dbReference>
<dbReference type="GO" id="GO:0005198">
    <property type="term" value="F:structural molecule activity"/>
    <property type="evidence" value="ECO:0000318"/>
    <property type="project" value="GO_Central"/>
</dbReference>
<keyword evidence="6 13" id="KW-0853">WD repeat</keyword>
<keyword evidence="16" id="KW-1185">Reference proteome</keyword>
<keyword evidence="4" id="KW-0813">Transport</keyword>
<dbReference type="GO" id="GO:0030127">
    <property type="term" value="C:COPII vesicle coat"/>
    <property type="evidence" value="ECO:0000318"/>
    <property type="project" value="GO_Central"/>
</dbReference>
<dbReference type="EMBL" id="GL732527">
    <property type="protein sequence ID" value="EFX87735.1"/>
    <property type="molecule type" value="Genomic_DNA"/>
</dbReference>
<keyword evidence="8" id="KW-0256">Endoplasmic reticulum</keyword>
<evidence type="ECO:0000256" key="5">
    <source>
        <dbReference type="ARBA" id="ARBA00022490"/>
    </source>
</evidence>
<dbReference type="Pfam" id="PF00400">
    <property type="entry name" value="WD40"/>
    <property type="match status" value="2"/>
</dbReference>
<dbReference type="GO" id="GO:0090110">
    <property type="term" value="P:COPII-coated vesicle cargo loading"/>
    <property type="evidence" value="ECO:0000318"/>
    <property type="project" value="GO_Central"/>
</dbReference>
<dbReference type="PROSITE" id="PS50294">
    <property type="entry name" value="WD_REPEATS_REGION"/>
    <property type="match status" value="2"/>
</dbReference>
<keyword evidence="5" id="KW-0963">Cytoplasm</keyword>
<evidence type="ECO:0000256" key="6">
    <source>
        <dbReference type="ARBA" id="ARBA00022574"/>
    </source>
</evidence>
<dbReference type="PANTHER" id="PTHR13923">
    <property type="entry name" value="SEC31-RELATED PROTEIN"/>
    <property type="match status" value="1"/>
</dbReference>
<feature type="region of interest" description="Disordered" evidence="14">
    <location>
        <begin position="745"/>
        <end position="784"/>
    </location>
</feature>
<accession>E9FYN9</accession>
<feature type="compositionally biased region" description="Polar residues" evidence="14">
    <location>
        <begin position="796"/>
        <end position="806"/>
    </location>
</feature>
<keyword evidence="9" id="KW-0931">ER-Golgi transport</keyword>
<dbReference type="GO" id="GO:0070971">
    <property type="term" value="C:endoplasmic reticulum exit site"/>
    <property type="evidence" value="ECO:0000318"/>
    <property type="project" value="GO_Central"/>
</dbReference>
<proteinExistence type="inferred from homology"/>
<keyword evidence="11" id="KW-0472">Membrane</keyword>
<dbReference type="GO" id="GO:0007029">
    <property type="term" value="P:endoplasmic reticulum organization"/>
    <property type="evidence" value="ECO:0000318"/>
    <property type="project" value="GO_Central"/>
</dbReference>
<evidence type="ECO:0000256" key="7">
    <source>
        <dbReference type="ARBA" id="ARBA00022737"/>
    </source>
</evidence>
<evidence type="ECO:0000256" key="10">
    <source>
        <dbReference type="ARBA" id="ARBA00022927"/>
    </source>
</evidence>
<dbReference type="InterPro" id="IPR001680">
    <property type="entry name" value="WD40_rpt"/>
</dbReference>
<evidence type="ECO:0000256" key="4">
    <source>
        <dbReference type="ARBA" id="ARBA00022448"/>
    </source>
</evidence>
<dbReference type="SUPFAM" id="SSF50978">
    <property type="entry name" value="WD40 repeat-like"/>
    <property type="match status" value="1"/>
</dbReference>
<dbReference type="STRING" id="6669.E9FYN9"/>
<dbReference type="InParanoid" id="E9FYN9"/>
<feature type="compositionally biased region" description="Low complexity" evidence="14">
    <location>
        <begin position="745"/>
        <end position="754"/>
    </location>
</feature>
<evidence type="ECO:0000256" key="14">
    <source>
        <dbReference type="SAM" id="MobiDB-lite"/>
    </source>
</evidence>